<dbReference type="Gene3D" id="2.30.38.10">
    <property type="entry name" value="Luciferase, Domain 3"/>
    <property type="match status" value="1"/>
</dbReference>
<comment type="caution">
    <text evidence="1">The sequence shown here is derived from an EMBL/GenBank/DDBJ whole genome shotgun (WGS) entry which is preliminary data.</text>
</comment>
<feature type="non-terminal residue" evidence="1">
    <location>
        <position position="1"/>
    </location>
</feature>
<evidence type="ECO:0000313" key="1">
    <source>
        <dbReference type="EMBL" id="EGH35728.1"/>
    </source>
</evidence>
<dbReference type="AlphaFoldDB" id="F3FZT6"/>
<organism evidence="1 2">
    <name type="scientific">Pseudomonas syringae pv. japonica str. M301072</name>
    <dbReference type="NCBI Taxonomy" id="629262"/>
    <lineage>
        <taxon>Bacteria</taxon>
        <taxon>Pseudomonadati</taxon>
        <taxon>Pseudomonadota</taxon>
        <taxon>Gammaproteobacteria</taxon>
        <taxon>Pseudomonadales</taxon>
        <taxon>Pseudomonadaceae</taxon>
        <taxon>Pseudomonas</taxon>
        <taxon>Pseudomonas syringae</taxon>
    </lineage>
</organism>
<gene>
    <name evidence="1" type="ORF">PSYJA_44526</name>
</gene>
<accession>F3FZT6</accession>
<name>F3FZT6_PSESX</name>
<proteinExistence type="predicted"/>
<evidence type="ECO:0000313" key="2">
    <source>
        <dbReference type="Proteomes" id="UP000004471"/>
    </source>
</evidence>
<dbReference type="HOGENOM" id="CLU_3301586_0_0_6"/>
<sequence length="40" mass="4478">FTSAGFKSHGVYLNLAQLTAERFIKDPFSDDPSARLYRTG</sequence>
<dbReference type="Proteomes" id="UP000004471">
    <property type="component" value="Unassembled WGS sequence"/>
</dbReference>
<protein>
    <submittedName>
        <fullName evidence="1">Amino acid adenylation</fullName>
    </submittedName>
</protein>
<dbReference type="EMBL" id="AEAH01003969">
    <property type="protein sequence ID" value="EGH35728.1"/>
    <property type="molecule type" value="Genomic_DNA"/>
</dbReference>
<feature type="non-terminal residue" evidence="1">
    <location>
        <position position="40"/>
    </location>
</feature>
<reference evidence="1 2" key="1">
    <citation type="journal article" date="2011" name="PLoS Pathog.">
        <title>Dynamic evolution of pathogenicity revealed by sequencing and comparative genomics of 19 Pseudomonas syringae isolates.</title>
        <authorList>
            <person name="Baltrus D.A."/>
            <person name="Nishimura M.T."/>
            <person name="Romanchuk A."/>
            <person name="Chang J.H."/>
            <person name="Mukhtar M.S."/>
            <person name="Cherkis K."/>
            <person name="Roach J."/>
            <person name="Grant S.R."/>
            <person name="Jones C.D."/>
            <person name="Dangl J.L."/>
        </authorList>
    </citation>
    <scope>NUCLEOTIDE SEQUENCE [LARGE SCALE GENOMIC DNA]</scope>
    <source>
        <strain evidence="2">M301072PT</strain>
    </source>
</reference>